<dbReference type="Gene3D" id="2.60.210.10">
    <property type="entry name" value="Apoptosis, Tumor Necrosis Factor Receptor Associated Protein 2, Chain A"/>
    <property type="match status" value="1"/>
</dbReference>
<reference evidence="5 6" key="1">
    <citation type="submission" date="2024-02" db="EMBL/GenBank/DDBJ databases">
        <title>High-quality chromosome-scale genome assembly of Pensacola bahiagrass (Paspalum notatum Flugge var. saurae).</title>
        <authorList>
            <person name="Vega J.M."/>
            <person name="Podio M."/>
            <person name="Orjuela J."/>
            <person name="Siena L.A."/>
            <person name="Pessino S.C."/>
            <person name="Combes M.C."/>
            <person name="Mariac C."/>
            <person name="Albertini E."/>
            <person name="Pupilli F."/>
            <person name="Ortiz J.P.A."/>
            <person name="Leblanc O."/>
        </authorList>
    </citation>
    <scope>NUCLEOTIDE SEQUENCE [LARGE SCALE GENOMIC DNA]</scope>
    <source>
        <strain evidence="5">R1</strain>
        <tissue evidence="5">Leaf</tissue>
    </source>
</reference>
<dbReference type="SUPFAM" id="SSF49599">
    <property type="entry name" value="TRAF domain-like"/>
    <property type="match status" value="1"/>
</dbReference>
<keyword evidence="6" id="KW-1185">Reference proteome</keyword>
<dbReference type="SMART" id="SM00225">
    <property type="entry name" value="BTB"/>
    <property type="match status" value="1"/>
</dbReference>
<evidence type="ECO:0008006" key="7">
    <source>
        <dbReference type="Google" id="ProtNLM"/>
    </source>
</evidence>
<dbReference type="Proteomes" id="UP001341281">
    <property type="component" value="Chromosome 07"/>
</dbReference>
<dbReference type="InterPro" id="IPR056423">
    <property type="entry name" value="BACK_BPM_SPOP"/>
</dbReference>
<dbReference type="Gene3D" id="1.25.40.420">
    <property type="match status" value="1"/>
</dbReference>
<dbReference type="EMBL" id="CP144751">
    <property type="protein sequence ID" value="WVZ83804.1"/>
    <property type="molecule type" value="Genomic_DNA"/>
</dbReference>
<protein>
    <recommendedName>
        <fullName evidence="7">BTB/POZ and MATH domain-containing protein 2</fullName>
    </recommendedName>
</protein>
<feature type="domain" description="MATH" evidence="4">
    <location>
        <begin position="34"/>
        <end position="164"/>
    </location>
</feature>
<comment type="pathway">
    <text evidence="1">Protein modification; protein ubiquitination.</text>
</comment>
<dbReference type="Pfam" id="PF24570">
    <property type="entry name" value="BACK_BPM_SPOP"/>
    <property type="match status" value="1"/>
</dbReference>
<dbReference type="InterPro" id="IPR008974">
    <property type="entry name" value="TRAF-like"/>
</dbReference>
<accession>A0AAQ3U1H8</accession>
<dbReference type="PANTHER" id="PTHR26379">
    <property type="entry name" value="BTB/POZ AND MATH DOMAIN-CONTAINING PROTEIN 1"/>
    <property type="match status" value="1"/>
</dbReference>
<feature type="domain" description="BTB" evidence="3">
    <location>
        <begin position="227"/>
        <end position="294"/>
    </location>
</feature>
<dbReference type="GO" id="GO:0016567">
    <property type="term" value="P:protein ubiquitination"/>
    <property type="evidence" value="ECO:0007669"/>
    <property type="project" value="InterPro"/>
</dbReference>
<evidence type="ECO:0000259" key="3">
    <source>
        <dbReference type="PROSITE" id="PS50097"/>
    </source>
</evidence>
<evidence type="ECO:0000256" key="1">
    <source>
        <dbReference type="ARBA" id="ARBA00004906"/>
    </source>
</evidence>
<evidence type="ECO:0000259" key="4">
    <source>
        <dbReference type="PROSITE" id="PS50144"/>
    </source>
</evidence>
<sequence>MWPWRWPYSVGRGLPSTAASAVARESAVVAEAVTGSHVLHIKGYSQTKGLGNGNFVRSSTFSLCGHRWYSHYYPDGDKADSADWISMFLLHDHTDDAVDVRARFKFSVLDSAGEPVPTFSGRSSLNTFSAIHPSWGFMNFVQRKALEESSYYTVGYYICRGCKSMADGTNTVGLGCIPSSGRTIALGCDITVPMDISTEPVAPPFVVVPPSDMQENFGRLLLAEAGMDVTFEVDGETFPAHRCVLAARSPVFMAELLGSMKEKAMNHIRVDDIEPAVFKAMVHYIYTDTLPELDMGDAFVITQHLLVAADRYGLERLKLMCEEKLCNDVDTSTVATTLALAEQHGCHGLKQACFKLLQLPSHLKLAMETDGFNDLMASCPSLIKELLGKAVAFH</sequence>
<dbReference type="CDD" id="cd00121">
    <property type="entry name" value="MATH"/>
    <property type="match status" value="1"/>
</dbReference>
<dbReference type="Pfam" id="PF22486">
    <property type="entry name" value="MATH_2"/>
    <property type="match status" value="1"/>
</dbReference>
<organism evidence="5 6">
    <name type="scientific">Paspalum notatum var. saurae</name>
    <dbReference type="NCBI Taxonomy" id="547442"/>
    <lineage>
        <taxon>Eukaryota</taxon>
        <taxon>Viridiplantae</taxon>
        <taxon>Streptophyta</taxon>
        <taxon>Embryophyta</taxon>
        <taxon>Tracheophyta</taxon>
        <taxon>Spermatophyta</taxon>
        <taxon>Magnoliopsida</taxon>
        <taxon>Liliopsida</taxon>
        <taxon>Poales</taxon>
        <taxon>Poaceae</taxon>
        <taxon>PACMAD clade</taxon>
        <taxon>Panicoideae</taxon>
        <taxon>Andropogonodae</taxon>
        <taxon>Paspaleae</taxon>
        <taxon>Paspalinae</taxon>
        <taxon>Paspalum</taxon>
    </lineage>
</organism>
<name>A0AAQ3U1H8_PASNO</name>
<proteinExistence type="inferred from homology"/>
<dbReference type="CDD" id="cd18280">
    <property type="entry name" value="BTB_POZ_BPM_plant"/>
    <property type="match status" value="1"/>
</dbReference>
<dbReference type="Gene3D" id="3.30.710.10">
    <property type="entry name" value="Potassium Channel Kv1.1, Chain A"/>
    <property type="match status" value="1"/>
</dbReference>
<dbReference type="PROSITE" id="PS50144">
    <property type="entry name" value="MATH"/>
    <property type="match status" value="1"/>
</dbReference>
<dbReference type="Pfam" id="PF00651">
    <property type="entry name" value="BTB"/>
    <property type="match status" value="1"/>
</dbReference>
<evidence type="ECO:0000313" key="5">
    <source>
        <dbReference type="EMBL" id="WVZ83804.1"/>
    </source>
</evidence>
<dbReference type="InterPro" id="IPR000210">
    <property type="entry name" value="BTB/POZ_dom"/>
</dbReference>
<dbReference type="InterPro" id="IPR011333">
    <property type="entry name" value="SKP1/BTB/POZ_sf"/>
</dbReference>
<dbReference type="PANTHER" id="PTHR26379:SF483">
    <property type="entry name" value="OS11G0619800 PROTEIN"/>
    <property type="match status" value="1"/>
</dbReference>
<dbReference type="AlphaFoldDB" id="A0AAQ3U1H8"/>
<evidence type="ECO:0000256" key="2">
    <source>
        <dbReference type="ARBA" id="ARBA00010846"/>
    </source>
</evidence>
<comment type="similarity">
    <text evidence="2">Belongs to the Tdpoz family.</text>
</comment>
<dbReference type="InterPro" id="IPR045005">
    <property type="entry name" value="BPM1-6"/>
</dbReference>
<evidence type="ECO:0000313" key="6">
    <source>
        <dbReference type="Proteomes" id="UP001341281"/>
    </source>
</evidence>
<dbReference type="InterPro" id="IPR002083">
    <property type="entry name" value="MATH/TRAF_dom"/>
</dbReference>
<dbReference type="SUPFAM" id="SSF54695">
    <property type="entry name" value="POZ domain"/>
    <property type="match status" value="1"/>
</dbReference>
<gene>
    <name evidence="5" type="ORF">U9M48_030904</name>
</gene>
<dbReference type="PROSITE" id="PS50097">
    <property type="entry name" value="BTB"/>
    <property type="match status" value="1"/>
</dbReference>